<dbReference type="SUPFAM" id="SSF53850">
    <property type="entry name" value="Periplasmic binding protein-like II"/>
    <property type="match status" value="1"/>
</dbReference>
<dbReference type="EMBL" id="NJBN01000001">
    <property type="protein sequence ID" value="TKJ42283.1"/>
    <property type="molecule type" value="Genomic_DNA"/>
</dbReference>
<evidence type="ECO:0000313" key="7">
    <source>
        <dbReference type="Proteomes" id="UP000319619"/>
    </source>
</evidence>
<dbReference type="Pfam" id="PF01464">
    <property type="entry name" value="SLT"/>
    <property type="match status" value="1"/>
</dbReference>
<proteinExistence type="inferred from homology"/>
<dbReference type="PANTHER" id="PTHR35936:SF19">
    <property type="entry name" value="AMINO-ACID-BINDING PROTEIN YXEM-RELATED"/>
    <property type="match status" value="1"/>
</dbReference>
<evidence type="ECO:0000256" key="3">
    <source>
        <dbReference type="ARBA" id="ARBA00022729"/>
    </source>
</evidence>
<protein>
    <submittedName>
        <fullName evidence="6">Lytic transglycosylase F</fullName>
    </submittedName>
</protein>
<dbReference type="InterPro" id="IPR023346">
    <property type="entry name" value="Lysozyme-like_dom_sf"/>
</dbReference>
<dbReference type="CDD" id="cd13403">
    <property type="entry name" value="MLTF-like"/>
    <property type="match status" value="1"/>
</dbReference>
<dbReference type="GO" id="GO:0009279">
    <property type="term" value="C:cell outer membrane"/>
    <property type="evidence" value="ECO:0007669"/>
    <property type="project" value="UniProtKB-SubCell"/>
</dbReference>
<keyword evidence="4" id="KW-0472">Membrane</keyword>
<gene>
    <name evidence="6" type="ORF">CEE37_00980</name>
</gene>
<dbReference type="AlphaFoldDB" id="A0A532V504"/>
<dbReference type="Proteomes" id="UP000319619">
    <property type="component" value="Unassembled WGS sequence"/>
</dbReference>
<keyword evidence="4" id="KW-0998">Cell outer membrane</keyword>
<dbReference type="GO" id="GO:0008933">
    <property type="term" value="F:peptidoglycan lytic transglycosylase activity"/>
    <property type="evidence" value="ECO:0007669"/>
    <property type="project" value="InterPro"/>
</dbReference>
<dbReference type="Gene3D" id="3.40.190.10">
    <property type="entry name" value="Periplasmic binding protein-like II"/>
    <property type="match status" value="2"/>
</dbReference>
<dbReference type="Pfam" id="PF00497">
    <property type="entry name" value="SBP_bac_3"/>
    <property type="match status" value="1"/>
</dbReference>
<dbReference type="Gene3D" id="1.10.530.10">
    <property type="match status" value="1"/>
</dbReference>
<organism evidence="6 7">
    <name type="scientific">candidate division LCP-89 bacterium B3_LCP</name>
    <dbReference type="NCBI Taxonomy" id="2012998"/>
    <lineage>
        <taxon>Bacteria</taxon>
        <taxon>Pseudomonadati</taxon>
        <taxon>Bacteria division LCP-89</taxon>
    </lineage>
</organism>
<dbReference type="InterPro" id="IPR008258">
    <property type="entry name" value="Transglycosylase_SLT_dom_1"/>
</dbReference>
<keyword evidence="3" id="KW-0732">Signal</keyword>
<dbReference type="InterPro" id="IPR001638">
    <property type="entry name" value="Solute-binding_3/MltF_N"/>
</dbReference>
<feature type="domain" description="Solute-binding protein family 3/N-terminal" evidence="5">
    <location>
        <begin position="42"/>
        <end position="279"/>
    </location>
</feature>
<sequence>MKKPSIILLSTLLLFACQSPREKEPELKPVAVDLLEIRERGNLVAVTGYGANSYFLYKGQPMGYEYELLNILADHLDLNVELKIVKDMDLVFDALNQGEVDIIALGLTVTKDRAEKVAFTEHHNETRQVLVQRKPDNWRLMKLHEIERLLIRNPIDLLGAEVHVRKGSSYYARLVNLSEEIGGDIKIKTVPGHVSTDELIGQVSRGEIDYTIADEHIAKINSAFYADIDYETPISFPQRIAWAVRKSSPELLETVNQWTREMKQSAVYYTIYNKYYKDRGGYRKRVRSEFYAFKGGRISKYDDLIKQHATELDWDWRLLASLIYRESHFDPWTRSWAGAVGLMQLIPETARQYGALDIYDPAQNLKAGTKYLKWLEGIWQGITDPIERTKFILASYNAGQGHVFDARRLARKYDRDPDIWDDNVGYFILKKSSAEYFNDEVVEHGYCRGGETYAYVRDVFELYEHYKKHVQLEEAIEPPVNKDNIASEGI</sequence>
<accession>A0A532V504</accession>
<dbReference type="PROSITE" id="PS51257">
    <property type="entry name" value="PROKAR_LIPOPROTEIN"/>
    <property type="match status" value="1"/>
</dbReference>
<evidence type="ECO:0000259" key="5">
    <source>
        <dbReference type="SMART" id="SM00062"/>
    </source>
</evidence>
<comment type="similarity">
    <text evidence="2">Belongs to the transglycosylase Slt family.</text>
</comment>
<dbReference type="SMART" id="SM00062">
    <property type="entry name" value="PBPb"/>
    <property type="match status" value="1"/>
</dbReference>
<dbReference type="PANTHER" id="PTHR35936">
    <property type="entry name" value="MEMBRANE-BOUND LYTIC MUREIN TRANSGLYCOSYLASE F"/>
    <property type="match status" value="1"/>
</dbReference>
<evidence type="ECO:0000256" key="2">
    <source>
        <dbReference type="ARBA" id="ARBA00007734"/>
    </source>
</evidence>
<dbReference type="PROSITE" id="PS00922">
    <property type="entry name" value="TRANSGLYCOSYLASE"/>
    <property type="match status" value="1"/>
</dbReference>
<comment type="subcellular location">
    <subcellularLocation>
        <location evidence="1">Cell outer membrane</location>
        <topology evidence="1">Peripheral membrane protein</topology>
    </subcellularLocation>
</comment>
<dbReference type="InterPro" id="IPR000189">
    <property type="entry name" value="Transglyc_AS"/>
</dbReference>
<comment type="caution">
    <text evidence="6">The sequence shown here is derived from an EMBL/GenBank/DDBJ whole genome shotgun (WGS) entry which is preliminary data.</text>
</comment>
<evidence type="ECO:0000256" key="1">
    <source>
        <dbReference type="ARBA" id="ARBA00004339"/>
    </source>
</evidence>
<name>A0A532V504_UNCL8</name>
<evidence type="ECO:0000256" key="4">
    <source>
        <dbReference type="ARBA" id="ARBA00023237"/>
    </source>
</evidence>
<dbReference type="SUPFAM" id="SSF53955">
    <property type="entry name" value="Lysozyme-like"/>
    <property type="match status" value="1"/>
</dbReference>
<evidence type="ECO:0000313" key="6">
    <source>
        <dbReference type="EMBL" id="TKJ42283.1"/>
    </source>
</evidence>
<dbReference type="GO" id="GO:0000270">
    <property type="term" value="P:peptidoglycan metabolic process"/>
    <property type="evidence" value="ECO:0007669"/>
    <property type="project" value="InterPro"/>
</dbReference>
<dbReference type="CDD" id="cd01009">
    <property type="entry name" value="PBP2_YfhD_N"/>
    <property type="match status" value="1"/>
</dbReference>
<reference evidence="6 7" key="1">
    <citation type="submission" date="2017-06" db="EMBL/GenBank/DDBJ databases">
        <title>Novel microbial phyla capable of carbon fixation and sulfur reduction in deep-sea sediments.</title>
        <authorList>
            <person name="Huang J."/>
            <person name="Baker B."/>
            <person name="Wang Y."/>
        </authorList>
    </citation>
    <scope>NUCLEOTIDE SEQUENCE [LARGE SCALE GENOMIC DNA]</scope>
    <source>
        <strain evidence="6">B3_LCP</strain>
    </source>
</reference>